<reference evidence="1" key="1">
    <citation type="submission" date="2021-02" db="EMBL/GenBank/DDBJ databases">
        <authorList>
            <person name="Nowell W R."/>
        </authorList>
    </citation>
    <scope>NUCLEOTIDE SEQUENCE</scope>
</reference>
<dbReference type="EMBL" id="CAJOBA010039990">
    <property type="protein sequence ID" value="CAF4086963.1"/>
    <property type="molecule type" value="Genomic_DNA"/>
</dbReference>
<protein>
    <submittedName>
        <fullName evidence="1">Uncharacterized protein</fullName>
    </submittedName>
</protein>
<evidence type="ECO:0000313" key="2">
    <source>
        <dbReference type="EMBL" id="CAF4086963.1"/>
    </source>
</evidence>
<dbReference type="Proteomes" id="UP000682733">
    <property type="component" value="Unassembled WGS sequence"/>
</dbReference>
<sequence length="61" mass="7129">EIISAVKFTVVPKGDNSSKIKILSEGFKIDEDDELQESGQERIFEYEVQLEYRDPTKDYEE</sequence>
<evidence type="ECO:0000313" key="3">
    <source>
        <dbReference type="Proteomes" id="UP000677228"/>
    </source>
</evidence>
<dbReference type="AlphaFoldDB" id="A0A8S2EQF9"/>
<comment type="caution">
    <text evidence="1">The sequence shown here is derived from an EMBL/GenBank/DDBJ whole genome shotgun (WGS) entry which is preliminary data.</text>
</comment>
<proteinExistence type="predicted"/>
<gene>
    <name evidence="1" type="ORF">OVA965_LOCUS27688</name>
    <name evidence="2" type="ORF">TMI583_LOCUS28436</name>
</gene>
<organism evidence="1 3">
    <name type="scientific">Didymodactylos carnosus</name>
    <dbReference type="NCBI Taxonomy" id="1234261"/>
    <lineage>
        <taxon>Eukaryota</taxon>
        <taxon>Metazoa</taxon>
        <taxon>Spiralia</taxon>
        <taxon>Gnathifera</taxon>
        <taxon>Rotifera</taxon>
        <taxon>Eurotatoria</taxon>
        <taxon>Bdelloidea</taxon>
        <taxon>Philodinida</taxon>
        <taxon>Philodinidae</taxon>
        <taxon>Didymodactylos</taxon>
    </lineage>
</organism>
<accession>A0A8S2EQF9</accession>
<evidence type="ECO:0000313" key="1">
    <source>
        <dbReference type="EMBL" id="CAF1282160.1"/>
    </source>
</evidence>
<dbReference type="EMBL" id="CAJNOK010018426">
    <property type="protein sequence ID" value="CAF1282160.1"/>
    <property type="molecule type" value="Genomic_DNA"/>
</dbReference>
<name>A0A8S2EQF9_9BILA</name>
<feature type="non-terminal residue" evidence="1">
    <location>
        <position position="1"/>
    </location>
</feature>
<dbReference type="Proteomes" id="UP000677228">
    <property type="component" value="Unassembled WGS sequence"/>
</dbReference>